<reference evidence="17" key="2">
    <citation type="journal article" date="2007" name="Science">
        <title>Draft genome sequence of the sexually transmitted pathogen Trichomonas vaginalis.</title>
        <authorList>
            <person name="Carlton J.M."/>
            <person name="Hirt R.P."/>
            <person name="Silva J.C."/>
            <person name="Delcher A.L."/>
            <person name="Schatz M."/>
            <person name="Zhao Q."/>
            <person name="Wortman J.R."/>
            <person name="Bidwell S.L."/>
            <person name="Alsmark U.C.M."/>
            <person name="Besteiro S."/>
            <person name="Sicheritz-Ponten T."/>
            <person name="Noel C.J."/>
            <person name="Dacks J.B."/>
            <person name="Foster P.G."/>
            <person name="Simillion C."/>
            <person name="Van de Peer Y."/>
            <person name="Miranda-Saavedra D."/>
            <person name="Barton G.J."/>
            <person name="Westrop G.D."/>
            <person name="Mueller S."/>
            <person name="Dessi D."/>
            <person name="Fiori P.L."/>
            <person name="Ren Q."/>
            <person name="Paulsen I."/>
            <person name="Zhang H."/>
            <person name="Bastida-Corcuera F.D."/>
            <person name="Simoes-Barbosa A."/>
            <person name="Brown M.T."/>
            <person name="Hayes R.D."/>
            <person name="Mukherjee M."/>
            <person name="Okumura C.Y."/>
            <person name="Schneider R."/>
            <person name="Smith A.J."/>
            <person name="Vanacova S."/>
            <person name="Villalvazo M."/>
            <person name="Haas B.J."/>
            <person name="Pertea M."/>
            <person name="Feldblyum T.V."/>
            <person name="Utterback T.R."/>
            <person name="Shu C.L."/>
            <person name="Osoegawa K."/>
            <person name="de Jong P.J."/>
            <person name="Hrdy I."/>
            <person name="Horvathova L."/>
            <person name="Zubacova Z."/>
            <person name="Dolezal P."/>
            <person name="Malik S.B."/>
            <person name="Logsdon J.M. Jr."/>
            <person name="Henze K."/>
            <person name="Gupta A."/>
            <person name="Wang C.C."/>
            <person name="Dunne R.L."/>
            <person name="Upcroft J.A."/>
            <person name="Upcroft P."/>
            <person name="White O."/>
            <person name="Salzberg S.L."/>
            <person name="Tang P."/>
            <person name="Chiu C.-H."/>
            <person name="Lee Y.-S."/>
            <person name="Embley T.M."/>
            <person name="Coombs G.H."/>
            <person name="Mottram J.C."/>
            <person name="Tachezy J."/>
            <person name="Fraser-Liggett C.M."/>
            <person name="Johnson P.J."/>
        </authorList>
    </citation>
    <scope>NUCLEOTIDE SEQUENCE [LARGE SCALE GENOMIC DNA]</scope>
    <source>
        <strain evidence="17">G3</strain>
    </source>
</reference>
<evidence type="ECO:0000256" key="10">
    <source>
        <dbReference type="ARBA" id="ARBA00022989"/>
    </source>
</evidence>
<keyword evidence="11" id="KW-0472">Membrane</keyword>
<dbReference type="EMBL" id="DS114480">
    <property type="protein sequence ID" value="EAX87274.1"/>
    <property type="molecule type" value="Genomic_DNA"/>
</dbReference>
<dbReference type="Proteomes" id="UP000001542">
    <property type="component" value="Unassembled WGS sequence"/>
</dbReference>
<evidence type="ECO:0000313" key="17">
    <source>
        <dbReference type="EMBL" id="EAX87274.1"/>
    </source>
</evidence>
<keyword evidence="8" id="KW-0418">Kinase</keyword>
<evidence type="ECO:0000256" key="7">
    <source>
        <dbReference type="ARBA" id="ARBA00022741"/>
    </source>
</evidence>
<evidence type="ECO:0000256" key="15">
    <source>
        <dbReference type="ARBA" id="ARBA00023180"/>
    </source>
</evidence>
<dbReference type="Pfam" id="PF12810">
    <property type="entry name" value="ALK_LTK_GRD"/>
    <property type="match status" value="1"/>
</dbReference>
<dbReference type="GO" id="GO:0005886">
    <property type="term" value="C:plasma membrane"/>
    <property type="evidence" value="ECO:0007669"/>
    <property type="project" value="UniProtKB-SubCell"/>
</dbReference>
<dbReference type="VEuPathDB" id="TrichDB:TVAG_058920"/>
<evidence type="ECO:0000256" key="9">
    <source>
        <dbReference type="ARBA" id="ARBA00022840"/>
    </source>
</evidence>
<dbReference type="InParanoid" id="A2G6E8"/>
<dbReference type="VEuPathDB" id="TrichDB:TVAGG3_0500270"/>
<organism evidence="17 18">
    <name type="scientific">Trichomonas vaginalis (strain ATCC PRA-98 / G3)</name>
    <dbReference type="NCBI Taxonomy" id="412133"/>
    <lineage>
        <taxon>Eukaryota</taxon>
        <taxon>Metamonada</taxon>
        <taxon>Parabasalia</taxon>
        <taxon>Trichomonadida</taxon>
        <taxon>Trichomonadidae</taxon>
        <taxon>Trichomonas</taxon>
    </lineage>
</organism>
<dbReference type="KEGG" id="tva:4744925"/>
<gene>
    <name evidence="17" type="ORF">TVAG_058920</name>
</gene>
<name>A2G6E8_TRIV3</name>
<feature type="non-terminal residue" evidence="17">
    <location>
        <position position="1"/>
    </location>
</feature>
<evidence type="ECO:0000259" key="16">
    <source>
        <dbReference type="Pfam" id="PF12810"/>
    </source>
</evidence>
<keyword evidence="18" id="KW-1185">Reference proteome</keyword>
<keyword evidence="7" id="KW-0547">Nucleotide-binding</keyword>
<keyword evidence="3" id="KW-1003">Cell membrane</keyword>
<accession>A2G6E8</accession>
<dbReference type="GO" id="GO:0004714">
    <property type="term" value="F:transmembrane receptor protein tyrosine kinase activity"/>
    <property type="evidence" value="ECO:0007669"/>
    <property type="project" value="UniProtKB-EC"/>
</dbReference>
<keyword evidence="10" id="KW-1133">Transmembrane helix</keyword>
<evidence type="ECO:0000256" key="14">
    <source>
        <dbReference type="ARBA" id="ARBA00023170"/>
    </source>
</evidence>
<keyword evidence="4" id="KW-0808">Transferase</keyword>
<dbReference type="EC" id="2.7.10.1" evidence="2"/>
<dbReference type="AlphaFoldDB" id="A2G6E8"/>
<keyword evidence="12" id="KW-0829">Tyrosine-protein kinase</keyword>
<dbReference type="InterPro" id="IPR055163">
    <property type="entry name" value="ALK/LTK-like_GRD"/>
</dbReference>
<protein>
    <recommendedName>
        <fullName evidence="2">receptor protein-tyrosine kinase</fullName>
        <ecNumber evidence="2">2.7.10.1</ecNumber>
    </recommendedName>
</protein>
<evidence type="ECO:0000313" key="18">
    <source>
        <dbReference type="Proteomes" id="UP000001542"/>
    </source>
</evidence>
<evidence type="ECO:0000256" key="8">
    <source>
        <dbReference type="ARBA" id="ARBA00022777"/>
    </source>
</evidence>
<keyword evidence="13" id="KW-1015">Disulfide bond</keyword>
<evidence type="ECO:0000256" key="4">
    <source>
        <dbReference type="ARBA" id="ARBA00022679"/>
    </source>
</evidence>
<proteinExistence type="predicted"/>
<evidence type="ECO:0000256" key="12">
    <source>
        <dbReference type="ARBA" id="ARBA00023137"/>
    </source>
</evidence>
<evidence type="ECO:0000256" key="6">
    <source>
        <dbReference type="ARBA" id="ARBA00022729"/>
    </source>
</evidence>
<sequence>INATHSEPYEILLQSGKYLFELWGASGIGTGSNGAYVKGYIKFDKSIKLYLHVGSKYYSGATLPSYGGGGPGQFSGGGSSDIRLEPGDFGDFNGLKSRIIVAAGAGSQDGTLIGNAFYEDAGGAGGGLLGFNSTYEHGLGATQISGGPGKGLAGTFGFGAGNPNRIESSGDNDGNAGGGGGYFGGGNSEIPQHCGGGGGSSFISGYKDCIAILNSSTKSDIKFSNSFDPSIHYSGYKFTDAVMIDGKTSMPSPHGGTEVGHSGNGYIRITQFETNYVSCSQSYAIKFFNYFIFLIIES</sequence>
<evidence type="ECO:0000256" key="5">
    <source>
        <dbReference type="ARBA" id="ARBA00022692"/>
    </source>
</evidence>
<keyword evidence="15" id="KW-0325">Glycoprotein</keyword>
<keyword evidence="9" id="KW-0067">ATP-binding</keyword>
<evidence type="ECO:0000256" key="3">
    <source>
        <dbReference type="ARBA" id="ARBA00022475"/>
    </source>
</evidence>
<dbReference type="GO" id="GO:0005524">
    <property type="term" value="F:ATP binding"/>
    <property type="evidence" value="ECO:0007669"/>
    <property type="project" value="UniProtKB-KW"/>
</dbReference>
<comment type="subcellular location">
    <subcellularLocation>
        <location evidence="1">Cell membrane</location>
        <topology evidence="1">Single-pass type I membrane protein</topology>
    </subcellularLocation>
</comment>
<evidence type="ECO:0000256" key="2">
    <source>
        <dbReference type="ARBA" id="ARBA00011902"/>
    </source>
</evidence>
<keyword evidence="6" id="KW-0732">Signal</keyword>
<reference evidence="17" key="1">
    <citation type="submission" date="2006-10" db="EMBL/GenBank/DDBJ databases">
        <authorList>
            <person name="Amadeo P."/>
            <person name="Zhao Q."/>
            <person name="Wortman J."/>
            <person name="Fraser-Liggett C."/>
            <person name="Carlton J."/>
        </authorList>
    </citation>
    <scope>NUCLEOTIDE SEQUENCE</scope>
    <source>
        <strain evidence="17">G3</strain>
    </source>
</reference>
<keyword evidence="14" id="KW-0675">Receptor</keyword>
<keyword evidence="5" id="KW-0812">Transmembrane</keyword>
<evidence type="ECO:0000256" key="13">
    <source>
        <dbReference type="ARBA" id="ARBA00023157"/>
    </source>
</evidence>
<evidence type="ECO:0000256" key="1">
    <source>
        <dbReference type="ARBA" id="ARBA00004251"/>
    </source>
</evidence>
<evidence type="ECO:0000256" key="11">
    <source>
        <dbReference type="ARBA" id="ARBA00023136"/>
    </source>
</evidence>
<feature type="domain" description="ALK/LTK-like glycine-rich" evidence="16">
    <location>
        <begin position="9"/>
        <end position="271"/>
    </location>
</feature>